<dbReference type="Proteomes" id="UP000322873">
    <property type="component" value="Unassembled WGS sequence"/>
</dbReference>
<reference evidence="1 2" key="1">
    <citation type="submission" date="2019-06" db="EMBL/GenBank/DDBJ databases">
        <title>Genome Sequence of the Brown Rot Fungal Pathogen Monilinia fructicola.</title>
        <authorList>
            <person name="De Miccolis Angelini R.M."/>
            <person name="Landi L."/>
            <person name="Abate D."/>
            <person name="Pollastro S."/>
            <person name="Romanazzi G."/>
            <person name="Faretra F."/>
        </authorList>
    </citation>
    <scope>NUCLEOTIDE SEQUENCE [LARGE SCALE GENOMIC DNA]</scope>
    <source>
        <strain evidence="1 2">Mfrc123</strain>
    </source>
</reference>
<dbReference type="AlphaFoldDB" id="A0A5M9J6X9"/>
<name>A0A5M9J6X9_MONFR</name>
<organism evidence="1 2">
    <name type="scientific">Monilinia fructicola</name>
    <name type="common">Brown rot fungus</name>
    <name type="synonym">Ciboria fructicola</name>
    <dbReference type="NCBI Taxonomy" id="38448"/>
    <lineage>
        <taxon>Eukaryota</taxon>
        <taxon>Fungi</taxon>
        <taxon>Dikarya</taxon>
        <taxon>Ascomycota</taxon>
        <taxon>Pezizomycotina</taxon>
        <taxon>Leotiomycetes</taxon>
        <taxon>Helotiales</taxon>
        <taxon>Sclerotiniaceae</taxon>
        <taxon>Monilinia</taxon>
    </lineage>
</organism>
<evidence type="ECO:0000313" key="1">
    <source>
        <dbReference type="EMBL" id="KAA8565264.1"/>
    </source>
</evidence>
<protein>
    <submittedName>
        <fullName evidence="1">Uncharacterized protein</fullName>
    </submittedName>
</protein>
<proteinExistence type="predicted"/>
<evidence type="ECO:0000313" key="2">
    <source>
        <dbReference type="Proteomes" id="UP000322873"/>
    </source>
</evidence>
<gene>
    <name evidence="1" type="ORF">EYC84_010990</name>
</gene>
<accession>A0A5M9J6X9</accession>
<sequence>MDGRRCTDSPFTVERTSPLDQSFISKLLNFSKVLSSSRAIESLLMVDRSRWKLCKFPIPRCFSCSKVGIKLSSLCCPSFCTIPPENQYCTARCARKYNQKIMIIPNGPCPCMFSCPKPYCVFRAKYSAADSSDAKRLIIHYYV</sequence>
<keyword evidence="2" id="KW-1185">Reference proteome</keyword>
<comment type="caution">
    <text evidence="1">The sequence shown here is derived from an EMBL/GenBank/DDBJ whole genome shotgun (WGS) entry which is preliminary data.</text>
</comment>
<dbReference type="EMBL" id="VICG01000014">
    <property type="protein sequence ID" value="KAA8565264.1"/>
    <property type="molecule type" value="Genomic_DNA"/>
</dbReference>